<accession>A0ABD1FAS6</accession>
<sequence length="177" mass="20440">MVAPSDFNKFPEEDPFRRSRSIASETISTGFNRHKGFHLYPYIKTLTANPDLGKFIMWTDEESFTRDGFFNVHNNLYYALENPHVVHERCHQQQFLVVVGQFCGLLGYRTPTRFFLWGHVKSLVYRTPVANEAELINRITAAFATGTPAMLELIQGNIVRHARLCIEVHGQHFENLL</sequence>
<dbReference type="Proteomes" id="UP001566132">
    <property type="component" value="Unassembled WGS sequence"/>
</dbReference>
<organism evidence="1 2">
    <name type="scientific">Hypothenemus hampei</name>
    <name type="common">Coffee berry borer</name>
    <dbReference type="NCBI Taxonomy" id="57062"/>
    <lineage>
        <taxon>Eukaryota</taxon>
        <taxon>Metazoa</taxon>
        <taxon>Ecdysozoa</taxon>
        <taxon>Arthropoda</taxon>
        <taxon>Hexapoda</taxon>
        <taxon>Insecta</taxon>
        <taxon>Pterygota</taxon>
        <taxon>Neoptera</taxon>
        <taxon>Endopterygota</taxon>
        <taxon>Coleoptera</taxon>
        <taxon>Polyphaga</taxon>
        <taxon>Cucujiformia</taxon>
        <taxon>Curculionidae</taxon>
        <taxon>Scolytinae</taxon>
        <taxon>Hypothenemus</taxon>
    </lineage>
</organism>
<proteinExistence type="predicted"/>
<comment type="caution">
    <text evidence="1">The sequence shown here is derived from an EMBL/GenBank/DDBJ whole genome shotgun (WGS) entry which is preliminary data.</text>
</comment>
<dbReference type="AlphaFoldDB" id="A0ABD1FAS6"/>
<reference evidence="1 2" key="1">
    <citation type="submission" date="2024-05" db="EMBL/GenBank/DDBJ databases">
        <title>Genetic variation in Jamaican populations of the coffee berry borer (Hypothenemus hampei).</title>
        <authorList>
            <person name="Errbii M."/>
            <person name="Myrie A."/>
        </authorList>
    </citation>
    <scope>NUCLEOTIDE SEQUENCE [LARGE SCALE GENOMIC DNA]</scope>
    <source>
        <strain evidence="1">JA-Hopewell-2020-01-JO</strain>
        <tissue evidence="1">Whole body</tissue>
    </source>
</reference>
<dbReference type="EMBL" id="JBDJPC010000001">
    <property type="protein sequence ID" value="KAL1516367.1"/>
    <property type="molecule type" value="Genomic_DNA"/>
</dbReference>
<dbReference type="InterPro" id="IPR036397">
    <property type="entry name" value="RNaseH_sf"/>
</dbReference>
<keyword evidence="2" id="KW-1185">Reference proteome</keyword>
<dbReference type="PANTHER" id="PTHR47326">
    <property type="entry name" value="TRANSPOSABLE ELEMENT TC3 TRANSPOSASE-LIKE PROTEIN"/>
    <property type="match status" value="1"/>
</dbReference>
<dbReference type="PANTHER" id="PTHR47326:SF1">
    <property type="entry name" value="HTH PSQ-TYPE DOMAIN-CONTAINING PROTEIN"/>
    <property type="match status" value="1"/>
</dbReference>
<evidence type="ECO:0000313" key="2">
    <source>
        <dbReference type="Proteomes" id="UP001566132"/>
    </source>
</evidence>
<protein>
    <submittedName>
        <fullName evidence="1">Uncharacterized protein</fullName>
    </submittedName>
</protein>
<dbReference type="Gene3D" id="3.30.420.10">
    <property type="entry name" value="Ribonuclease H-like superfamily/Ribonuclease H"/>
    <property type="match status" value="1"/>
</dbReference>
<name>A0ABD1FAS6_HYPHA</name>
<gene>
    <name evidence="1" type="ORF">ABEB36_000286</name>
</gene>
<evidence type="ECO:0000313" key="1">
    <source>
        <dbReference type="EMBL" id="KAL1516367.1"/>
    </source>
</evidence>